<proteinExistence type="predicted"/>
<protein>
    <submittedName>
        <fullName evidence="2">Tetratricopeptide repeat protein</fullName>
    </submittedName>
</protein>
<dbReference type="EMBL" id="JANURM010000004">
    <property type="protein sequence ID" value="MDL0088770.1"/>
    <property type="molecule type" value="Genomic_DNA"/>
</dbReference>
<dbReference type="Gene3D" id="1.25.40.10">
    <property type="entry name" value="Tetratricopeptide repeat domain"/>
    <property type="match status" value="2"/>
</dbReference>
<dbReference type="SUPFAM" id="SSF48452">
    <property type="entry name" value="TPR-like"/>
    <property type="match status" value="2"/>
</dbReference>
<dbReference type="RefSeq" id="WP_284937428.1">
    <property type="nucleotide sequence ID" value="NZ_JANURM010000004.1"/>
</dbReference>
<gene>
    <name evidence="2" type="ORF">NYG85_05205</name>
</gene>
<reference evidence="2" key="1">
    <citation type="submission" date="2022-08" db="EMBL/GenBank/DDBJ databases">
        <authorList>
            <person name="Wang H."/>
        </authorList>
    </citation>
    <scope>NUCLEOTIDE SEQUENCE</scope>
    <source>
        <strain evidence="2">PS10</strain>
    </source>
</reference>
<name>A0ABT7HPB7_9BACT</name>
<feature type="domain" description="Surface lipoprotein assembly modifier C-terminal" evidence="1">
    <location>
        <begin position="347"/>
        <end position="631"/>
    </location>
</feature>
<organism evidence="2 3">
    <name type="scientific">Campylobacter gastrosuis</name>
    <dbReference type="NCBI Taxonomy" id="2974576"/>
    <lineage>
        <taxon>Bacteria</taxon>
        <taxon>Pseudomonadati</taxon>
        <taxon>Campylobacterota</taxon>
        <taxon>Epsilonproteobacteria</taxon>
        <taxon>Campylobacterales</taxon>
        <taxon>Campylobacteraceae</taxon>
        <taxon>Campylobacter</taxon>
    </lineage>
</organism>
<dbReference type="InterPro" id="IPR007655">
    <property type="entry name" value="Slam_C"/>
</dbReference>
<evidence type="ECO:0000313" key="2">
    <source>
        <dbReference type="EMBL" id="MDL0088770.1"/>
    </source>
</evidence>
<keyword evidence="3" id="KW-1185">Reference proteome</keyword>
<evidence type="ECO:0000259" key="1">
    <source>
        <dbReference type="Pfam" id="PF04575"/>
    </source>
</evidence>
<evidence type="ECO:0000313" key="3">
    <source>
        <dbReference type="Proteomes" id="UP001173801"/>
    </source>
</evidence>
<reference evidence="2" key="2">
    <citation type="journal article" date="2023" name="Microorganisms">
        <title>Isolation and Genomic Characteristics of Cat-Borne Campylobacter felis sp. nov. and Sheep-Borne Campylobacter ovis sp. nov.</title>
        <authorList>
            <person name="Wang H."/>
            <person name="Li Y."/>
            <person name="Gu Y."/>
            <person name="Zhou G."/>
            <person name="Chen X."/>
            <person name="Zhang X."/>
            <person name="Shao Z."/>
            <person name="Zhang J."/>
            <person name="Zhang M."/>
        </authorList>
    </citation>
    <scope>NUCLEOTIDE SEQUENCE</scope>
    <source>
        <strain evidence="2">PS10</strain>
    </source>
</reference>
<dbReference type="PANTHER" id="PTHR23082:SF0">
    <property type="entry name" value="GENERAL TRANSCRIPTION FACTOR 3C POLYPEPTIDE 3"/>
    <property type="match status" value="1"/>
</dbReference>
<dbReference type="InterPro" id="IPR039340">
    <property type="entry name" value="Tfc4/TFIIIC-102/Sfc4"/>
</dbReference>
<sequence>MIKRLVFLSIPLCLMANLDEAIKHYDQGDFAKSYELLKDYDFNRDNADEQTAFIYARSAFEIGIYDKAEVVYLKLLKKDPKNPRIKLELARIYSQQPKQHFKANTLYQEVLNNKNVPEIVRTKIKAVISSLNAKEQNSFFGAFFGFGVGHNANTHNATKNNQMHIPNSTDTDKFIENFTSLKNSYKTNENLPIDTNSQKSSEIDTKNLNTAPLEANESILDEAKKYYNKGDFAKSYELLRDYGFNNNVNSEIAFIYARSAYEIGAYDDAEIIYSHLLEMTPNNPRIKLELAKIYSQQPKRHFEANRLYQEVLNSQEIEIPESVRANIKNKISSLSLKEQNNFFSGLFGIGVGHDTNVRNATNTKTARVEKFSRPGIWSIPNKIDTDKFMEYILALSHSYKANENLSIDTKVLAYSQKFNENDTENLDIITAETGTSYTSDMSKTGLSASYTRLIQDDKSNLNLYTLTPSFEYVLSQNLLYKTKLKLSKKNFFSKDERYKNSKVIEAQNSLVMPSENFGQNTFTFGFGTENADGKKKIGVDNNFMNFKLENIYTPTNHTTLLTGLEYYYTSYKLAPIDHNVIQFRKRRKDKRYVLDFTLVESINKELSLALNYRYTNNVSNQNLNSYEKQAIKGNIYYSFEGL</sequence>
<dbReference type="PANTHER" id="PTHR23082">
    <property type="entry name" value="TRANSCRIPTION INITIATION FACTOR IIIC TFIIIC , POLYPEPTIDE 3-RELATED"/>
    <property type="match status" value="1"/>
</dbReference>
<dbReference type="Pfam" id="PF04575">
    <property type="entry name" value="SlipAM"/>
    <property type="match status" value="1"/>
</dbReference>
<dbReference type="InterPro" id="IPR011990">
    <property type="entry name" value="TPR-like_helical_dom_sf"/>
</dbReference>
<comment type="caution">
    <text evidence="2">The sequence shown here is derived from an EMBL/GenBank/DDBJ whole genome shotgun (WGS) entry which is preliminary data.</text>
</comment>
<dbReference type="Proteomes" id="UP001173801">
    <property type="component" value="Unassembled WGS sequence"/>
</dbReference>
<accession>A0ABT7HPB7</accession>